<dbReference type="PANTHER" id="PTHR43861">
    <property type="entry name" value="TRANS-ACONITATE 2-METHYLTRANSFERASE-RELATED"/>
    <property type="match status" value="1"/>
</dbReference>
<name>A0A1G2N075_9BACT</name>
<feature type="domain" description="C-methyltransferase" evidence="2">
    <location>
        <begin position="243"/>
        <end position="399"/>
    </location>
</feature>
<dbReference type="STRING" id="1802315.A3F51_00400"/>
<comment type="caution">
    <text evidence="3">The sequence shown here is derived from an EMBL/GenBank/DDBJ whole genome shotgun (WGS) entry which is preliminary data.</text>
</comment>
<evidence type="ECO:0000313" key="3">
    <source>
        <dbReference type="EMBL" id="OHA29484.1"/>
    </source>
</evidence>
<sequence>MSCFICKKNNLFKFLSLGHQPPSDAFLSKEALEKEEIAYPLDLFFCKDCYLVQLGFVVDPKILFSEDYAYNSGTNQTLKQHFKDFTSKLISKYKLTEKDLVVDIGSNDGSLLENYISHNVKILGIDPSGVTRLAIKKNQSTIVDFFNEKTAIIATKKYGKAKIITATNVFAHVDDLHSFMNGVKELLADDGIFVSESGYTYDMIEGLQYDFIYHEHLRYYTLKPLVTLFELFGMEIIDAERIPIHGGSIRVHAAMRGKYPISSAVEKLLELEKGSGLYDEKIYINFAKEVEKTKLNLQQILVDIKIAGHKIVGIGAPAKGNTLLNYCQIDSQIISYLVETSERKIGQFTPGMHIPVVEESHLFKDQPGYALLLSWTIAPILIKKLKEKGYGGKFIVPAPKPTIL</sequence>
<evidence type="ECO:0000259" key="1">
    <source>
        <dbReference type="Pfam" id="PF08421"/>
    </source>
</evidence>
<dbReference type="Gene3D" id="6.10.250.3100">
    <property type="match status" value="1"/>
</dbReference>
<evidence type="ECO:0000259" key="2">
    <source>
        <dbReference type="Pfam" id="PF08484"/>
    </source>
</evidence>
<dbReference type="InterPro" id="IPR038576">
    <property type="entry name" value="Methyltransf_Zn-bd_dom_put_sf"/>
</dbReference>
<evidence type="ECO:0000313" key="4">
    <source>
        <dbReference type="Proteomes" id="UP000178089"/>
    </source>
</evidence>
<dbReference type="Gene3D" id="3.40.50.150">
    <property type="entry name" value="Vaccinia Virus protein VP39"/>
    <property type="match status" value="1"/>
</dbReference>
<dbReference type="Gene3D" id="6.20.50.110">
    <property type="entry name" value="Methyltransferase, zinc-binding domain"/>
    <property type="match status" value="1"/>
</dbReference>
<dbReference type="Gene3D" id="3.40.50.720">
    <property type="entry name" value="NAD(P)-binding Rossmann-like Domain"/>
    <property type="match status" value="1"/>
</dbReference>
<organism evidence="3 4">
    <name type="scientific">Candidatus Taylorbacteria bacterium RIFCSPHIGHO2_12_FULL_45_16</name>
    <dbReference type="NCBI Taxonomy" id="1802315"/>
    <lineage>
        <taxon>Bacteria</taxon>
        <taxon>Candidatus Tayloriibacteriota</taxon>
    </lineage>
</organism>
<feature type="domain" description="Methyltransferase putative zinc binding" evidence="1">
    <location>
        <begin position="3"/>
        <end position="64"/>
    </location>
</feature>
<dbReference type="InterPro" id="IPR013630">
    <property type="entry name" value="Methyltransf_Zn-bd_dom_put"/>
</dbReference>
<dbReference type="SUPFAM" id="SSF53335">
    <property type="entry name" value="S-adenosyl-L-methionine-dependent methyltransferases"/>
    <property type="match status" value="1"/>
</dbReference>
<dbReference type="PANTHER" id="PTHR43861:SF5">
    <property type="entry name" value="BLL5978 PROTEIN"/>
    <property type="match status" value="1"/>
</dbReference>
<dbReference type="Pfam" id="PF13489">
    <property type="entry name" value="Methyltransf_23"/>
    <property type="match status" value="1"/>
</dbReference>
<gene>
    <name evidence="3" type="ORF">A3F51_00400</name>
</gene>
<accession>A0A1G2N075</accession>
<reference evidence="3 4" key="1">
    <citation type="journal article" date="2016" name="Nat. Commun.">
        <title>Thousands of microbial genomes shed light on interconnected biogeochemical processes in an aquifer system.</title>
        <authorList>
            <person name="Anantharaman K."/>
            <person name="Brown C.T."/>
            <person name="Hug L.A."/>
            <person name="Sharon I."/>
            <person name="Castelle C.J."/>
            <person name="Probst A.J."/>
            <person name="Thomas B.C."/>
            <person name="Singh A."/>
            <person name="Wilkins M.J."/>
            <person name="Karaoz U."/>
            <person name="Brodie E.L."/>
            <person name="Williams K.H."/>
            <person name="Hubbard S.S."/>
            <person name="Banfield J.F."/>
        </authorList>
    </citation>
    <scope>NUCLEOTIDE SEQUENCE [LARGE SCALE GENOMIC DNA]</scope>
</reference>
<dbReference type="Pfam" id="PF08421">
    <property type="entry name" value="Methyltransf_13"/>
    <property type="match status" value="1"/>
</dbReference>
<dbReference type="EMBL" id="MHRT01000004">
    <property type="protein sequence ID" value="OHA29484.1"/>
    <property type="molecule type" value="Genomic_DNA"/>
</dbReference>
<evidence type="ECO:0008006" key="5">
    <source>
        <dbReference type="Google" id="ProtNLM"/>
    </source>
</evidence>
<dbReference type="AlphaFoldDB" id="A0A1G2N075"/>
<dbReference type="Pfam" id="PF08484">
    <property type="entry name" value="Methyltransf_14"/>
    <property type="match status" value="1"/>
</dbReference>
<dbReference type="InterPro" id="IPR013691">
    <property type="entry name" value="MeTrfase_14"/>
</dbReference>
<protein>
    <recommendedName>
        <fullName evidence="5">Methyltransferase</fullName>
    </recommendedName>
</protein>
<dbReference type="InterPro" id="IPR029063">
    <property type="entry name" value="SAM-dependent_MTases_sf"/>
</dbReference>
<proteinExistence type="predicted"/>
<dbReference type="Proteomes" id="UP000178089">
    <property type="component" value="Unassembled WGS sequence"/>
</dbReference>